<evidence type="ECO:0000313" key="4">
    <source>
        <dbReference type="Proteomes" id="UP001221757"/>
    </source>
</evidence>
<feature type="transmembrane region" description="Helical" evidence="2">
    <location>
        <begin position="200"/>
        <end position="220"/>
    </location>
</feature>
<keyword evidence="4" id="KW-1185">Reference proteome</keyword>
<dbReference type="Proteomes" id="UP001221757">
    <property type="component" value="Unassembled WGS sequence"/>
</dbReference>
<evidence type="ECO:0000256" key="2">
    <source>
        <dbReference type="SAM" id="Phobius"/>
    </source>
</evidence>
<keyword evidence="2" id="KW-0812">Transmembrane</keyword>
<accession>A0AAD7BAK6</accession>
<sequence length="224" mass="23463">MTTVPTDAAHTTTGTTDTRTAPDASPIASNPVNAHTVPAASSFVPAITPTSFIAYTPGAALANHLNTGLQKCKAMEDPVGSAPLKKTHQLHSNKGTKRGAEGLQWHRAVLGKVLHTKKQIHTPQNDPGGTRGPGGPDCCTQGHMHCCCSYGAAPPELYYDIGLEGCIIHDIAEPTERGATVLMESVDTLMVAQRAGDIDAMMGMVMAMTVVMVTLMKAIMMGSS</sequence>
<reference evidence="3" key="1">
    <citation type="submission" date="2023-03" db="EMBL/GenBank/DDBJ databases">
        <title>Massive genome expansion in bonnet fungi (Mycena s.s.) driven by repeated elements and novel gene families across ecological guilds.</title>
        <authorList>
            <consortium name="Lawrence Berkeley National Laboratory"/>
            <person name="Harder C.B."/>
            <person name="Miyauchi S."/>
            <person name="Viragh M."/>
            <person name="Kuo A."/>
            <person name="Thoen E."/>
            <person name="Andreopoulos B."/>
            <person name="Lu D."/>
            <person name="Skrede I."/>
            <person name="Drula E."/>
            <person name="Henrissat B."/>
            <person name="Morin E."/>
            <person name="Kohler A."/>
            <person name="Barry K."/>
            <person name="LaButti K."/>
            <person name="Morin E."/>
            <person name="Salamov A."/>
            <person name="Lipzen A."/>
            <person name="Mereny Z."/>
            <person name="Hegedus B."/>
            <person name="Baldrian P."/>
            <person name="Stursova M."/>
            <person name="Weitz H."/>
            <person name="Taylor A."/>
            <person name="Grigoriev I.V."/>
            <person name="Nagy L.G."/>
            <person name="Martin F."/>
            <person name="Kauserud H."/>
        </authorList>
    </citation>
    <scope>NUCLEOTIDE SEQUENCE</scope>
    <source>
        <strain evidence="3">CBHHK067</strain>
    </source>
</reference>
<feature type="compositionally biased region" description="Low complexity" evidence="1">
    <location>
        <begin position="1"/>
        <end position="24"/>
    </location>
</feature>
<keyword evidence="2" id="KW-0472">Membrane</keyword>
<feature type="region of interest" description="Disordered" evidence="1">
    <location>
        <begin position="1"/>
        <end position="32"/>
    </location>
</feature>
<proteinExistence type="predicted"/>
<gene>
    <name evidence="3" type="ORF">B0H17DRAFT_1152856</name>
</gene>
<name>A0AAD7BAK6_MYCRO</name>
<comment type="caution">
    <text evidence="3">The sequence shown here is derived from an EMBL/GenBank/DDBJ whole genome shotgun (WGS) entry which is preliminary data.</text>
</comment>
<evidence type="ECO:0000256" key="1">
    <source>
        <dbReference type="SAM" id="MobiDB-lite"/>
    </source>
</evidence>
<dbReference type="EMBL" id="JARKIE010000841">
    <property type="protein sequence ID" value="KAJ7615303.1"/>
    <property type="molecule type" value="Genomic_DNA"/>
</dbReference>
<keyword evidence="2" id="KW-1133">Transmembrane helix</keyword>
<dbReference type="AlphaFoldDB" id="A0AAD7BAK6"/>
<protein>
    <submittedName>
        <fullName evidence="3">Uncharacterized protein</fullName>
    </submittedName>
</protein>
<evidence type="ECO:0000313" key="3">
    <source>
        <dbReference type="EMBL" id="KAJ7615303.1"/>
    </source>
</evidence>
<organism evidence="3 4">
    <name type="scientific">Mycena rosella</name>
    <name type="common">Pink bonnet</name>
    <name type="synonym">Agaricus rosellus</name>
    <dbReference type="NCBI Taxonomy" id="1033263"/>
    <lineage>
        <taxon>Eukaryota</taxon>
        <taxon>Fungi</taxon>
        <taxon>Dikarya</taxon>
        <taxon>Basidiomycota</taxon>
        <taxon>Agaricomycotina</taxon>
        <taxon>Agaricomycetes</taxon>
        <taxon>Agaricomycetidae</taxon>
        <taxon>Agaricales</taxon>
        <taxon>Marasmiineae</taxon>
        <taxon>Mycenaceae</taxon>
        <taxon>Mycena</taxon>
    </lineage>
</organism>